<evidence type="ECO:0000313" key="1">
    <source>
        <dbReference type="EMBL" id="MBX47820.1"/>
    </source>
</evidence>
<reference evidence="1" key="1">
    <citation type="submission" date="2018-02" db="EMBL/GenBank/DDBJ databases">
        <title>Rhizophora mucronata_Transcriptome.</title>
        <authorList>
            <person name="Meera S.P."/>
            <person name="Sreeshan A."/>
            <person name="Augustine A."/>
        </authorList>
    </citation>
    <scope>NUCLEOTIDE SEQUENCE</scope>
    <source>
        <tissue evidence="1">Leaf</tissue>
    </source>
</reference>
<proteinExistence type="predicted"/>
<sequence length="51" mass="5609">MAGTTSSATLLVHHFEMFCWIKACGSSCNPKIQPLNRKPLLPAGTIHGWKK</sequence>
<organism evidence="1">
    <name type="scientific">Rhizophora mucronata</name>
    <name type="common">Asiatic mangrove</name>
    <dbReference type="NCBI Taxonomy" id="61149"/>
    <lineage>
        <taxon>Eukaryota</taxon>
        <taxon>Viridiplantae</taxon>
        <taxon>Streptophyta</taxon>
        <taxon>Embryophyta</taxon>
        <taxon>Tracheophyta</taxon>
        <taxon>Spermatophyta</taxon>
        <taxon>Magnoliopsida</taxon>
        <taxon>eudicotyledons</taxon>
        <taxon>Gunneridae</taxon>
        <taxon>Pentapetalae</taxon>
        <taxon>rosids</taxon>
        <taxon>fabids</taxon>
        <taxon>Malpighiales</taxon>
        <taxon>Rhizophoraceae</taxon>
        <taxon>Rhizophora</taxon>
    </lineage>
</organism>
<dbReference type="EMBL" id="GGEC01067336">
    <property type="protein sequence ID" value="MBX47820.1"/>
    <property type="molecule type" value="Transcribed_RNA"/>
</dbReference>
<accession>A0A2P2NZB5</accession>
<protein>
    <submittedName>
        <fullName evidence="1">Uncharacterized protein</fullName>
    </submittedName>
</protein>
<name>A0A2P2NZB5_RHIMU</name>
<dbReference type="AlphaFoldDB" id="A0A2P2NZB5"/>